<dbReference type="InterPro" id="IPR011006">
    <property type="entry name" value="CheY-like_superfamily"/>
</dbReference>
<feature type="modified residue" description="4-aspartylphosphate" evidence="2">
    <location>
        <position position="54"/>
    </location>
</feature>
<keyword evidence="1 2" id="KW-0597">Phosphoprotein</keyword>
<dbReference type="AlphaFoldDB" id="A0A5B8G0A3"/>
<dbReference type="RefSeq" id="WP_138575897.1">
    <property type="nucleotide sequence ID" value="NZ_CP040818.1"/>
</dbReference>
<organism evidence="4 5">
    <name type="scientific">Paroceanicella profunda</name>
    <dbReference type="NCBI Taxonomy" id="2579971"/>
    <lineage>
        <taxon>Bacteria</taxon>
        <taxon>Pseudomonadati</taxon>
        <taxon>Pseudomonadota</taxon>
        <taxon>Alphaproteobacteria</taxon>
        <taxon>Rhodobacterales</taxon>
        <taxon>Paracoccaceae</taxon>
        <taxon>Paroceanicella</taxon>
    </lineage>
</organism>
<accession>A0A5B8G0A3</accession>
<name>A0A5B8G0A3_9RHOB</name>
<evidence type="ECO:0000313" key="4">
    <source>
        <dbReference type="EMBL" id="QDL93464.1"/>
    </source>
</evidence>
<dbReference type="KEGG" id="ppru:FDP22_17755"/>
<dbReference type="SMART" id="SM00448">
    <property type="entry name" value="REC"/>
    <property type="match status" value="1"/>
</dbReference>
<proteinExistence type="predicted"/>
<feature type="domain" description="Response regulatory" evidence="3">
    <location>
        <begin position="5"/>
        <end position="119"/>
    </location>
</feature>
<evidence type="ECO:0000313" key="5">
    <source>
        <dbReference type="Proteomes" id="UP000305888"/>
    </source>
</evidence>
<dbReference type="GO" id="GO:0000160">
    <property type="term" value="P:phosphorelay signal transduction system"/>
    <property type="evidence" value="ECO:0007669"/>
    <property type="project" value="InterPro"/>
</dbReference>
<dbReference type="PROSITE" id="PS50110">
    <property type="entry name" value="RESPONSE_REGULATORY"/>
    <property type="match status" value="1"/>
</dbReference>
<dbReference type="InterPro" id="IPR001789">
    <property type="entry name" value="Sig_transdc_resp-reg_receiver"/>
</dbReference>
<evidence type="ECO:0000259" key="3">
    <source>
        <dbReference type="PROSITE" id="PS50110"/>
    </source>
</evidence>
<dbReference type="CDD" id="cd00156">
    <property type="entry name" value="REC"/>
    <property type="match status" value="1"/>
</dbReference>
<evidence type="ECO:0000256" key="1">
    <source>
        <dbReference type="ARBA" id="ARBA00022553"/>
    </source>
</evidence>
<gene>
    <name evidence="4" type="ORF">FDP22_17755</name>
</gene>
<dbReference type="Gene3D" id="3.40.50.2300">
    <property type="match status" value="1"/>
</dbReference>
<sequence length="134" mass="14838">MPEHRVLYVDDDAFDAEILARHLRREGEWIDTACGGVEAVTLLDTSRHRLVIIDWHLPDIEARDLACALRAADASLALIFLSGVHLPQQEDVAVELGACAVLSKDRDMAYLNQISRILAGLAQNHPPGPSRTRH</sequence>
<dbReference type="PANTHER" id="PTHR44591:SF3">
    <property type="entry name" value="RESPONSE REGULATORY DOMAIN-CONTAINING PROTEIN"/>
    <property type="match status" value="1"/>
</dbReference>
<dbReference type="PANTHER" id="PTHR44591">
    <property type="entry name" value="STRESS RESPONSE REGULATOR PROTEIN 1"/>
    <property type="match status" value="1"/>
</dbReference>
<dbReference type="EMBL" id="CP040818">
    <property type="protein sequence ID" value="QDL93464.1"/>
    <property type="molecule type" value="Genomic_DNA"/>
</dbReference>
<protein>
    <submittedName>
        <fullName evidence="4">Response regulator</fullName>
    </submittedName>
</protein>
<evidence type="ECO:0000256" key="2">
    <source>
        <dbReference type="PROSITE-ProRule" id="PRU00169"/>
    </source>
</evidence>
<dbReference type="Proteomes" id="UP000305888">
    <property type="component" value="Chromosome"/>
</dbReference>
<keyword evidence="5" id="KW-1185">Reference proteome</keyword>
<dbReference type="SUPFAM" id="SSF52172">
    <property type="entry name" value="CheY-like"/>
    <property type="match status" value="1"/>
</dbReference>
<dbReference type="OrthoDB" id="9800897at2"/>
<dbReference type="InterPro" id="IPR050595">
    <property type="entry name" value="Bact_response_regulator"/>
</dbReference>
<dbReference type="Pfam" id="PF00072">
    <property type="entry name" value="Response_reg"/>
    <property type="match status" value="1"/>
</dbReference>
<reference evidence="4 5" key="1">
    <citation type="submission" date="2019-06" db="EMBL/GenBank/DDBJ databases">
        <title>Genome sequence of Rhodobacteraceae bacterium D4M1.</title>
        <authorList>
            <person name="Cao J."/>
        </authorList>
    </citation>
    <scope>NUCLEOTIDE SEQUENCE [LARGE SCALE GENOMIC DNA]</scope>
    <source>
        <strain evidence="4 5">D4M1</strain>
    </source>
</reference>